<evidence type="ECO:0000313" key="1">
    <source>
        <dbReference type="EMBL" id="MCD7468508.1"/>
    </source>
</evidence>
<comment type="caution">
    <text evidence="1">The sequence shown here is derived from an EMBL/GenBank/DDBJ whole genome shotgun (WGS) entry which is preliminary data.</text>
</comment>
<name>A0ABS8TBK0_DATST</name>
<dbReference type="EMBL" id="JACEIK010001348">
    <property type="protein sequence ID" value="MCD7468508.1"/>
    <property type="molecule type" value="Genomic_DNA"/>
</dbReference>
<gene>
    <name evidence="1" type="ORF">HAX54_006786</name>
</gene>
<dbReference type="Proteomes" id="UP000823775">
    <property type="component" value="Unassembled WGS sequence"/>
</dbReference>
<accession>A0ABS8TBK0</accession>
<evidence type="ECO:0000313" key="2">
    <source>
        <dbReference type="Proteomes" id="UP000823775"/>
    </source>
</evidence>
<proteinExistence type="predicted"/>
<sequence>MASNANKGKEIVATAKGFKRLQKGTNRLTSLAKGAPNRRFREGAVEPHGLSWFKTEKEVQYAPENLNFEGRLSLEFPSIWNKVREQGLGYIFSELEECNLTLVRKFYANWDTSFGESTKVKIRGQIVLMMVIDNLDDACDVG</sequence>
<reference evidence="1 2" key="1">
    <citation type="journal article" date="2021" name="BMC Genomics">
        <title>Datura genome reveals duplications of psychoactive alkaloid biosynthetic genes and high mutation rate following tissue culture.</title>
        <authorList>
            <person name="Rajewski A."/>
            <person name="Carter-House D."/>
            <person name="Stajich J."/>
            <person name="Litt A."/>
        </authorList>
    </citation>
    <scope>NUCLEOTIDE SEQUENCE [LARGE SCALE GENOMIC DNA]</scope>
    <source>
        <strain evidence="1">AR-01</strain>
    </source>
</reference>
<protein>
    <submittedName>
        <fullName evidence="1">Uncharacterized protein</fullName>
    </submittedName>
</protein>
<keyword evidence="2" id="KW-1185">Reference proteome</keyword>
<organism evidence="1 2">
    <name type="scientific">Datura stramonium</name>
    <name type="common">Jimsonweed</name>
    <name type="synonym">Common thornapple</name>
    <dbReference type="NCBI Taxonomy" id="4076"/>
    <lineage>
        <taxon>Eukaryota</taxon>
        <taxon>Viridiplantae</taxon>
        <taxon>Streptophyta</taxon>
        <taxon>Embryophyta</taxon>
        <taxon>Tracheophyta</taxon>
        <taxon>Spermatophyta</taxon>
        <taxon>Magnoliopsida</taxon>
        <taxon>eudicotyledons</taxon>
        <taxon>Gunneridae</taxon>
        <taxon>Pentapetalae</taxon>
        <taxon>asterids</taxon>
        <taxon>lamiids</taxon>
        <taxon>Solanales</taxon>
        <taxon>Solanaceae</taxon>
        <taxon>Solanoideae</taxon>
        <taxon>Datureae</taxon>
        <taxon>Datura</taxon>
    </lineage>
</organism>